<dbReference type="Pfam" id="PF14903">
    <property type="entry name" value="WG_beta_rep"/>
    <property type="match status" value="8"/>
</dbReference>
<comment type="caution">
    <text evidence="1">The sequence shown here is derived from an EMBL/GenBank/DDBJ whole genome shotgun (WGS) entry which is preliminary data.</text>
</comment>
<reference evidence="1 2" key="1">
    <citation type="submission" date="2021-06" db="EMBL/GenBank/DDBJ databases">
        <authorList>
            <person name="Sun Q."/>
            <person name="Li D."/>
        </authorList>
    </citation>
    <scope>NUCLEOTIDE SEQUENCE [LARGE SCALE GENOMIC DNA]</scope>
    <source>
        <strain evidence="1 2">MSJ-40</strain>
    </source>
</reference>
<dbReference type="InterPro" id="IPR032774">
    <property type="entry name" value="WG_beta_rep"/>
</dbReference>
<dbReference type="RefSeq" id="WP_216520499.1">
    <property type="nucleotide sequence ID" value="NZ_JAHLPM010000011.1"/>
</dbReference>
<organism evidence="1 2">
    <name type="scientific">Tissierella simiarum</name>
    <dbReference type="NCBI Taxonomy" id="2841534"/>
    <lineage>
        <taxon>Bacteria</taxon>
        <taxon>Bacillati</taxon>
        <taxon>Bacillota</taxon>
        <taxon>Tissierellia</taxon>
        <taxon>Tissierellales</taxon>
        <taxon>Tissierellaceae</taxon>
        <taxon>Tissierella</taxon>
    </lineage>
</organism>
<dbReference type="PANTHER" id="PTHR37841:SF1">
    <property type="entry name" value="DUF3298 DOMAIN-CONTAINING PROTEIN"/>
    <property type="match status" value="1"/>
</dbReference>
<dbReference type="Proteomes" id="UP000749471">
    <property type="component" value="Unassembled WGS sequence"/>
</dbReference>
<protein>
    <submittedName>
        <fullName evidence="1">WG repeat-containing protein</fullName>
    </submittedName>
</protein>
<evidence type="ECO:0000313" key="2">
    <source>
        <dbReference type="Proteomes" id="UP000749471"/>
    </source>
</evidence>
<evidence type="ECO:0000313" key="1">
    <source>
        <dbReference type="EMBL" id="MBU5438960.1"/>
    </source>
</evidence>
<accession>A0ABS6E7R9</accession>
<sequence length="488" mass="56823">MKKLFYMLLISITLICLVSCDKSIKEYEDAKEFSEGLAAVKVNGKYGYINTKGDFIIKPSFDLANNFNNGKAWVKVEELWGVINAKGEYLINPTFDDIDDYSIKNDNSNYTVIKKNYKYGYVDKRNGIFLIEPIYDELRYVDRDRFITVKDDKEGYIDLFNQVYIEPIYNSLRIFTNDNMIIADLNGKYGILNLLGETIVEHKYTDIKYSNTNMPLMVENEQKFGFINRNGVEIVKIQYEDADNFSEGLAAVKFNGKWGFINTYGDLVIPHKYTFTKPFTNDLAIVDFDNKRFGCIDRNGKVVIEPLYSKLTYSENKYIIAKLYEDKYTSGNYGLIDIKGSVIIPFKYDNYIHFYSDFAIIKKDKRFGAINKDGQMIIKPNYDYIHYDKRGYFLLRIDKSWFLADKAGNKIKKLPSFEANGSITLPLIKSIGLNAYMFKENEKYGLIDDNYNIVLEPIYDHIGQFSEGWIPVAKDEKYFYLDRNGNRM</sequence>
<name>A0ABS6E7R9_9FIRM</name>
<gene>
    <name evidence="1" type="ORF">KQI42_13110</name>
</gene>
<keyword evidence="2" id="KW-1185">Reference proteome</keyword>
<proteinExistence type="predicted"/>
<dbReference type="PANTHER" id="PTHR37841">
    <property type="entry name" value="GLR2918 PROTEIN"/>
    <property type="match status" value="1"/>
</dbReference>
<dbReference type="EMBL" id="JAHLPM010000011">
    <property type="protein sequence ID" value="MBU5438960.1"/>
    <property type="molecule type" value="Genomic_DNA"/>
</dbReference>